<reference evidence="1" key="1">
    <citation type="submission" date="2021-11" db="EMBL/GenBank/DDBJ databases">
        <title>The complete genome of Massilia sp sp. G4R7.</title>
        <authorList>
            <person name="Liu L."/>
            <person name="Yue J."/>
            <person name="Yuan J."/>
            <person name="Yang F."/>
            <person name="Li L."/>
        </authorList>
    </citation>
    <scope>NUCLEOTIDE SEQUENCE</scope>
    <source>
        <strain evidence="1">G4R7</strain>
    </source>
</reference>
<protein>
    <submittedName>
        <fullName evidence="1">Uncharacterized protein</fullName>
    </submittedName>
</protein>
<evidence type="ECO:0000313" key="1">
    <source>
        <dbReference type="EMBL" id="MCD2518719.1"/>
    </source>
</evidence>
<dbReference type="RefSeq" id="WP_231059997.1">
    <property type="nucleotide sequence ID" value="NZ_JAJNOC010000008.1"/>
</dbReference>
<sequence length="152" mass="16281">MLTKYKLNHVAGGLMGTFISRYNDYQGYWAFGVMVRELRDGGNRVHLDLLAGSAEPAAPAAASAARAYADYLGRALGKLGASPSDLAEAGMLVEFGLPAAAPAQPWRVMAGDPFRCTLRLVGRDGRVASRQASEHCMPVDLFEGRRSAGWHG</sequence>
<gene>
    <name evidence="1" type="ORF">LQ564_20690</name>
</gene>
<dbReference type="Proteomes" id="UP001179361">
    <property type="component" value="Unassembled WGS sequence"/>
</dbReference>
<accession>A0ABS8QAE3</accession>
<organism evidence="1 2">
    <name type="scientific">Massilia phyllostachyos</name>
    <dbReference type="NCBI Taxonomy" id="2898585"/>
    <lineage>
        <taxon>Bacteria</taxon>
        <taxon>Pseudomonadati</taxon>
        <taxon>Pseudomonadota</taxon>
        <taxon>Betaproteobacteria</taxon>
        <taxon>Burkholderiales</taxon>
        <taxon>Oxalobacteraceae</taxon>
        <taxon>Telluria group</taxon>
        <taxon>Massilia</taxon>
    </lineage>
</organism>
<proteinExistence type="predicted"/>
<name>A0ABS8QAE3_9BURK</name>
<evidence type="ECO:0000313" key="2">
    <source>
        <dbReference type="Proteomes" id="UP001179361"/>
    </source>
</evidence>
<comment type="caution">
    <text evidence="1">The sequence shown here is derived from an EMBL/GenBank/DDBJ whole genome shotgun (WGS) entry which is preliminary data.</text>
</comment>
<dbReference type="EMBL" id="JAJNOC010000008">
    <property type="protein sequence ID" value="MCD2518719.1"/>
    <property type="molecule type" value="Genomic_DNA"/>
</dbReference>
<keyword evidence="2" id="KW-1185">Reference proteome</keyword>